<dbReference type="InterPro" id="IPR056592">
    <property type="entry name" value="Beta-prop_At3g26010-like"/>
</dbReference>
<dbReference type="Gene3D" id="2.120.10.80">
    <property type="entry name" value="Kelch-type beta propeller"/>
    <property type="match status" value="1"/>
</dbReference>
<dbReference type="SUPFAM" id="SSF81383">
    <property type="entry name" value="F-box domain"/>
    <property type="match status" value="1"/>
</dbReference>
<dbReference type="InterPro" id="IPR011043">
    <property type="entry name" value="Gal_Oxase/kelch_b-propeller"/>
</dbReference>
<sequence length="400" mass="44883">MEEAGKGEVLERNTKSRLDSHPGSTASFFTDDLILDILSRLPARSVHRFKCVSVTWRDIIADSANRKKLPQTLAGFLYTTTVGWNRHHFATVSGSAAPFDTSLPCLQPNKYKDMAQVDACNGLLLYLCSSKSVVNPWAWAEDDFRFVVCNPATGRWVELPPQPQAPIYRYRYNCMAGLAFDPAVSSHFHVFCFEETTVKTYMTGVNIYSSRTGAWSRRDGGIAEKVALFFYNKGIFVDGMLYVIGNLKGTSNEYVLLGMDMEGKVQKTIPMPYGRRFGTIGSSQGCLLYAVASVDDNNKILDSEIELWCLKDFDSKELVLKHTANIDELMSMTGEKYRVVGTHPDCDTIFLVSYGGDTLVAYDIRHQKVGRILNLEKNNAQRFLPYVPLFSESLADADRQ</sequence>
<dbReference type="AlphaFoldDB" id="F2EED0"/>
<proteinExistence type="evidence at transcript level"/>
<protein>
    <submittedName>
        <fullName evidence="3">Predicted protein</fullName>
    </submittedName>
</protein>
<evidence type="ECO:0000259" key="2">
    <source>
        <dbReference type="SMART" id="SM00256"/>
    </source>
</evidence>
<dbReference type="SMART" id="SM00256">
    <property type="entry name" value="FBOX"/>
    <property type="match status" value="1"/>
</dbReference>
<dbReference type="InterPro" id="IPR015915">
    <property type="entry name" value="Kelch-typ_b-propeller"/>
</dbReference>
<dbReference type="InterPro" id="IPR017451">
    <property type="entry name" value="F-box-assoc_interact_dom"/>
</dbReference>
<feature type="region of interest" description="Disordered" evidence="1">
    <location>
        <begin position="1"/>
        <end position="21"/>
    </location>
</feature>
<dbReference type="NCBIfam" id="TIGR01640">
    <property type="entry name" value="F_box_assoc_1"/>
    <property type="match status" value="1"/>
</dbReference>
<feature type="domain" description="F-box" evidence="2">
    <location>
        <begin position="29"/>
        <end position="69"/>
    </location>
</feature>
<evidence type="ECO:0000313" key="3">
    <source>
        <dbReference type="EMBL" id="BAK05702.1"/>
    </source>
</evidence>
<dbReference type="PANTHER" id="PTHR35546">
    <property type="entry name" value="F-BOX PROTEIN INTERACTION DOMAIN PROTEIN-RELATED"/>
    <property type="match status" value="1"/>
</dbReference>
<dbReference type="Pfam" id="PF00646">
    <property type="entry name" value="F-box"/>
    <property type="match status" value="1"/>
</dbReference>
<dbReference type="InterPro" id="IPR036047">
    <property type="entry name" value="F-box-like_dom_sf"/>
</dbReference>
<evidence type="ECO:0000256" key="1">
    <source>
        <dbReference type="SAM" id="MobiDB-lite"/>
    </source>
</evidence>
<name>F2EED0_HORVV</name>
<dbReference type="Gene3D" id="1.20.1280.50">
    <property type="match status" value="1"/>
</dbReference>
<accession>F2EED0</accession>
<dbReference type="InterPro" id="IPR001810">
    <property type="entry name" value="F-box_dom"/>
</dbReference>
<reference evidence="3" key="1">
    <citation type="journal article" date="2011" name="Plant Physiol.">
        <title>Comprehensive sequence analysis of 24,783 barley full-length cDNAs derived from 12 clone libraries.</title>
        <authorList>
            <person name="Matsumoto T."/>
            <person name="Tanaka T."/>
            <person name="Sakai H."/>
            <person name="Amano N."/>
            <person name="Kanamori H."/>
            <person name="Kurita K."/>
            <person name="Kikuta A."/>
            <person name="Kamiya K."/>
            <person name="Yamamoto M."/>
            <person name="Ikawa H."/>
            <person name="Fujii N."/>
            <person name="Hori K."/>
            <person name="Itoh T."/>
            <person name="Sato K."/>
        </authorList>
    </citation>
    <scope>NUCLEOTIDE SEQUENCE</scope>
    <source>
        <tissue evidence="3">Seed</tissue>
    </source>
</reference>
<dbReference type="EMBL" id="AK374506">
    <property type="protein sequence ID" value="BAK05702.1"/>
    <property type="molecule type" value="mRNA"/>
</dbReference>
<dbReference type="Pfam" id="PF24750">
    <property type="entry name" value="b-prop_At3g26010-like"/>
    <property type="match status" value="1"/>
</dbReference>
<dbReference type="SUPFAM" id="SSF50965">
    <property type="entry name" value="Galactose oxidase, central domain"/>
    <property type="match status" value="1"/>
</dbReference>
<feature type="compositionally biased region" description="Basic and acidic residues" evidence="1">
    <location>
        <begin position="1"/>
        <end position="20"/>
    </location>
</feature>
<dbReference type="PANTHER" id="PTHR35546:SF50">
    <property type="entry name" value="F-BOX DOMAIN-CONTAINING PROTEIN"/>
    <property type="match status" value="1"/>
</dbReference>
<dbReference type="InterPro" id="IPR055290">
    <property type="entry name" value="At3g26010-like"/>
</dbReference>
<organism evidence="3">
    <name type="scientific">Hordeum vulgare subsp. vulgare</name>
    <name type="common">Domesticated barley</name>
    <dbReference type="NCBI Taxonomy" id="112509"/>
    <lineage>
        <taxon>Eukaryota</taxon>
        <taxon>Viridiplantae</taxon>
        <taxon>Streptophyta</taxon>
        <taxon>Embryophyta</taxon>
        <taxon>Tracheophyta</taxon>
        <taxon>Spermatophyta</taxon>
        <taxon>Magnoliopsida</taxon>
        <taxon>Liliopsida</taxon>
        <taxon>Poales</taxon>
        <taxon>Poaceae</taxon>
        <taxon>BOP clade</taxon>
        <taxon>Pooideae</taxon>
        <taxon>Triticodae</taxon>
        <taxon>Triticeae</taxon>
        <taxon>Hordeinae</taxon>
        <taxon>Hordeum</taxon>
    </lineage>
</organism>